<feature type="region of interest" description="Disordered" evidence="1">
    <location>
        <begin position="269"/>
        <end position="288"/>
    </location>
</feature>
<dbReference type="Proteomes" id="UP001276659">
    <property type="component" value="Unassembled WGS sequence"/>
</dbReference>
<evidence type="ECO:0000259" key="2">
    <source>
        <dbReference type="Pfam" id="PF14420"/>
    </source>
</evidence>
<sequence length="850" mass="95580">MEPLVPQGLSRSLLGVPFDQKWELLKPTIERLYIHENWKLSDVVKAIKDQHGFGAAESQYKYQIRKWKLKKNTSTPKKAALYQVIQTRAQLGKSSVITRGGQNVDTKNLRRYLKTEARRAVTLQPIAGGAVRDASSFSGHITQFGNRIFMNWNMPYGAMRSSATRAADHISPLSDIVVTTPLSPHGAPSPMAVAVRAMTAIDRARLFVEGRHNDLLKSMEKQQRVTMSTWMYQFWLFSFKTAKHWGRGPQDWTAEILGFDDYHQRGTISMSSPNTPGVNVGTPASQFTPREDELIDPALVNDVKRPSSLCRWSIHCPYVDYQPIPSPPRSPPQNLDFNDEESWPAWPGSRDPKEFTEKLSDSLESNDFSNVRLDDLPIAVNHIVKAARLSPNELLEEALGFSIMSRNMDLMVGLLEKIGKGLDVSGLYPFHLAVSYLDGSKKCCSILDTIEQYHPLSRKLYVNDLGHTILDQLMIAILKAHTSCLPSVVDVIFKKEKRFEGEDVDICGRWDADSECIRALLANGTAGIPFEWKHMFCHTSVQTICHCIGTVFGPPWGPDINALSGLFVRRCLHCGLKLQLLPLHTLVLVGLHLSQSGCKDETLFGVLACLLCLLSNGANPLLKANLSLQALLGIEEVNECSHEELDPAELAGRVPASLTSMWPRELRTGWEVIRHVLRHSQAEWKVKPSRRRSTSRGMEHDDEFQIFIEYSEDEMSIDDEASHDTHLPAECPDAEHHQNFFGGSKVLASLWAAIQTELLTYRRLEVGDEWISQNFNMDALNKSLSSKGDVAIALVQKDMMKPFCGCGEFPDALPACATVDDTVAYYFSNLEDWNRTTFISSPDRWAWYNE</sequence>
<feature type="domain" description="Clr5" evidence="2">
    <location>
        <begin position="20"/>
        <end position="71"/>
    </location>
</feature>
<name>A0AAE0DGT4_9LECA</name>
<dbReference type="AlphaFoldDB" id="A0AAE0DGT4"/>
<comment type="caution">
    <text evidence="3">The sequence shown here is derived from an EMBL/GenBank/DDBJ whole genome shotgun (WGS) entry which is preliminary data.</text>
</comment>
<dbReference type="Pfam" id="PF14420">
    <property type="entry name" value="Clr5"/>
    <property type="match status" value="1"/>
</dbReference>
<dbReference type="InterPro" id="IPR025676">
    <property type="entry name" value="Clr5_dom"/>
</dbReference>
<proteinExistence type="predicted"/>
<dbReference type="PANTHER" id="PTHR38788:SF3">
    <property type="entry name" value="CLR5 DOMAIN-CONTAINING PROTEIN"/>
    <property type="match status" value="1"/>
</dbReference>
<evidence type="ECO:0000313" key="4">
    <source>
        <dbReference type="Proteomes" id="UP001276659"/>
    </source>
</evidence>
<accession>A0AAE0DGT4</accession>
<reference evidence="3" key="1">
    <citation type="submission" date="2022-11" db="EMBL/GenBank/DDBJ databases">
        <title>Chromosomal genome sequence assembly and mating type (MAT) locus characterization of the leprose asexual lichenized fungus Lepraria neglecta (Nyl.) Erichsen.</title>
        <authorList>
            <person name="Allen J.L."/>
            <person name="Pfeffer B."/>
        </authorList>
    </citation>
    <scope>NUCLEOTIDE SEQUENCE</scope>
    <source>
        <strain evidence="3">Allen 5258</strain>
    </source>
</reference>
<dbReference type="PANTHER" id="PTHR38788">
    <property type="entry name" value="CLR5 DOMAIN-CONTAINING PROTEIN"/>
    <property type="match status" value="1"/>
</dbReference>
<protein>
    <recommendedName>
        <fullName evidence="2">Clr5 domain-containing protein</fullName>
    </recommendedName>
</protein>
<gene>
    <name evidence="3" type="ORF">OEA41_005462</name>
</gene>
<dbReference type="EMBL" id="JASNWA010000010">
    <property type="protein sequence ID" value="KAK3169014.1"/>
    <property type="molecule type" value="Genomic_DNA"/>
</dbReference>
<evidence type="ECO:0000313" key="3">
    <source>
        <dbReference type="EMBL" id="KAK3169014.1"/>
    </source>
</evidence>
<keyword evidence="4" id="KW-1185">Reference proteome</keyword>
<organism evidence="3 4">
    <name type="scientific">Lepraria neglecta</name>
    <dbReference type="NCBI Taxonomy" id="209136"/>
    <lineage>
        <taxon>Eukaryota</taxon>
        <taxon>Fungi</taxon>
        <taxon>Dikarya</taxon>
        <taxon>Ascomycota</taxon>
        <taxon>Pezizomycotina</taxon>
        <taxon>Lecanoromycetes</taxon>
        <taxon>OSLEUM clade</taxon>
        <taxon>Lecanoromycetidae</taxon>
        <taxon>Lecanorales</taxon>
        <taxon>Lecanorineae</taxon>
        <taxon>Stereocaulaceae</taxon>
        <taxon>Lepraria</taxon>
    </lineage>
</organism>
<evidence type="ECO:0000256" key="1">
    <source>
        <dbReference type="SAM" id="MobiDB-lite"/>
    </source>
</evidence>